<comment type="caution">
    <text evidence="1">The sequence shown here is derived from an EMBL/GenBank/DDBJ whole genome shotgun (WGS) entry which is preliminary data.</text>
</comment>
<proteinExistence type="predicted"/>
<accession>A0ABN7VAY8</accession>
<organism evidence="1 2">
    <name type="scientific">Gigaspora margarita</name>
    <dbReference type="NCBI Taxonomy" id="4874"/>
    <lineage>
        <taxon>Eukaryota</taxon>
        <taxon>Fungi</taxon>
        <taxon>Fungi incertae sedis</taxon>
        <taxon>Mucoromycota</taxon>
        <taxon>Glomeromycotina</taxon>
        <taxon>Glomeromycetes</taxon>
        <taxon>Diversisporales</taxon>
        <taxon>Gigasporaceae</taxon>
        <taxon>Gigaspora</taxon>
    </lineage>
</organism>
<reference evidence="1 2" key="1">
    <citation type="submission" date="2021-06" db="EMBL/GenBank/DDBJ databases">
        <authorList>
            <person name="Kallberg Y."/>
            <person name="Tangrot J."/>
            <person name="Rosling A."/>
        </authorList>
    </citation>
    <scope>NUCLEOTIDE SEQUENCE [LARGE SCALE GENOMIC DNA]</scope>
    <source>
        <strain evidence="1 2">120-4 pot B 10/14</strain>
    </source>
</reference>
<gene>
    <name evidence="1" type="ORF">GMARGA_LOCUS16228</name>
</gene>
<name>A0ABN7VAY8_GIGMA</name>
<evidence type="ECO:0000313" key="1">
    <source>
        <dbReference type="EMBL" id="CAG8749562.1"/>
    </source>
</evidence>
<evidence type="ECO:0000313" key="2">
    <source>
        <dbReference type="Proteomes" id="UP000789901"/>
    </source>
</evidence>
<sequence length="104" mass="12023">MVNRIRVTEITLNESEMKVLTGDNLKEAEKRKVLQRQNDKSIEPIVTKTNLNIESKDKIQAQDLQKLDIALVILVKSQLQNGRISTKQEQFSSIYSTKIRKKKI</sequence>
<dbReference type="EMBL" id="CAJVQB010011668">
    <property type="protein sequence ID" value="CAG8749562.1"/>
    <property type="molecule type" value="Genomic_DNA"/>
</dbReference>
<keyword evidence="2" id="KW-1185">Reference proteome</keyword>
<protein>
    <submittedName>
        <fullName evidence="1">31911_t:CDS:1</fullName>
    </submittedName>
</protein>
<dbReference type="Proteomes" id="UP000789901">
    <property type="component" value="Unassembled WGS sequence"/>
</dbReference>